<dbReference type="InterPro" id="IPR005500">
    <property type="entry name" value="DUF309"/>
</dbReference>
<organism evidence="1 2">
    <name type="scientific">Almyronema epifaneia S1</name>
    <dbReference type="NCBI Taxonomy" id="2991925"/>
    <lineage>
        <taxon>Bacteria</taxon>
        <taxon>Bacillati</taxon>
        <taxon>Cyanobacteriota</taxon>
        <taxon>Cyanophyceae</taxon>
        <taxon>Nodosilineales</taxon>
        <taxon>Nodosilineaceae</taxon>
        <taxon>Almyronema</taxon>
        <taxon>Almyronema epifaneia</taxon>
    </lineage>
</organism>
<dbReference type="Pfam" id="PF03745">
    <property type="entry name" value="DUF309"/>
    <property type="match status" value="1"/>
</dbReference>
<gene>
    <name evidence="1" type="ORF">ACFVKH_02975</name>
</gene>
<dbReference type="EMBL" id="JBHZOL010000021">
    <property type="protein sequence ID" value="MFE4105224.1"/>
    <property type="molecule type" value="Genomic_DNA"/>
</dbReference>
<accession>A0ABW6IAX5</accession>
<evidence type="ECO:0000313" key="2">
    <source>
        <dbReference type="Proteomes" id="UP001600165"/>
    </source>
</evidence>
<dbReference type="InterPro" id="IPR023203">
    <property type="entry name" value="TTHA0068_sf"/>
</dbReference>
<proteinExistence type="predicted"/>
<name>A0ABW6IAX5_9CYAN</name>
<protein>
    <submittedName>
        <fullName evidence="1">DUF309 domain-containing protein</fullName>
    </submittedName>
</protein>
<dbReference type="SUPFAM" id="SSF140663">
    <property type="entry name" value="TTHA0068-like"/>
    <property type="match status" value="1"/>
</dbReference>
<dbReference type="PANTHER" id="PTHR34796">
    <property type="entry name" value="EXPRESSED PROTEIN"/>
    <property type="match status" value="1"/>
</dbReference>
<dbReference type="Proteomes" id="UP001600165">
    <property type="component" value="Unassembled WGS sequence"/>
</dbReference>
<sequence length="149" mass="16442">MVNSFSSTPKDSLPPAFHQGVEQFNNGQFYACHDTLEALWMEAEIYIKPFYQGILQIAVAFYHLGNGNWQGAAILLGEGTNRLYPFEPSYRGIDVENLIDQSQSWLVTLQKVGIEGVDALAAIVNQTDGMAEDAIADLGLKLPYIQTVS</sequence>
<dbReference type="RefSeq" id="WP_377961410.1">
    <property type="nucleotide sequence ID" value="NZ_JBHZOL010000021.1"/>
</dbReference>
<reference evidence="1 2" key="1">
    <citation type="submission" date="2024-10" db="EMBL/GenBank/DDBJ databases">
        <authorList>
            <person name="Ratan Roy A."/>
            <person name="Morales Sandoval P.H."/>
            <person name="De Los Santos Villalobos S."/>
            <person name="Chakraborty S."/>
            <person name="Mukherjee J."/>
        </authorList>
    </citation>
    <scope>NUCLEOTIDE SEQUENCE [LARGE SCALE GENOMIC DNA]</scope>
    <source>
        <strain evidence="1 2">S1</strain>
    </source>
</reference>
<evidence type="ECO:0000313" key="1">
    <source>
        <dbReference type="EMBL" id="MFE4105224.1"/>
    </source>
</evidence>
<comment type="caution">
    <text evidence="1">The sequence shown here is derived from an EMBL/GenBank/DDBJ whole genome shotgun (WGS) entry which is preliminary data.</text>
</comment>
<keyword evidence="2" id="KW-1185">Reference proteome</keyword>
<dbReference type="Gene3D" id="1.10.3450.10">
    <property type="entry name" value="TTHA0068-like"/>
    <property type="match status" value="1"/>
</dbReference>
<dbReference type="PANTHER" id="PTHR34796:SF1">
    <property type="entry name" value="EXPRESSED PROTEIN"/>
    <property type="match status" value="1"/>
</dbReference>